<dbReference type="InterPro" id="IPR002105">
    <property type="entry name" value="Dockerin_1_rpt"/>
</dbReference>
<dbReference type="GO" id="GO:0004553">
    <property type="term" value="F:hydrolase activity, hydrolyzing O-glycosyl compounds"/>
    <property type="evidence" value="ECO:0007669"/>
    <property type="project" value="InterPro"/>
</dbReference>
<protein>
    <recommendedName>
        <fullName evidence="3">Dockerin domain-containing protein</fullName>
    </recommendedName>
</protein>
<dbReference type="Gene3D" id="1.10.1330.10">
    <property type="entry name" value="Dockerin domain"/>
    <property type="match status" value="2"/>
</dbReference>
<dbReference type="EMBL" id="FPIP01000001">
    <property type="protein sequence ID" value="SFW14107.1"/>
    <property type="molecule type" value="Genomic_DNA"/>
</dbReference>
<dbReference type="CDD" id="cd14255">
    <property type="entry name" value="Dockerin_III"/>
    <property type="match status" value="1"/>
</dbReference>
<evidence type="ECO:0000313" key="5">
    <source>
        <dbReference type="Proteomes" id="UP000183461"/>
    </source>
</evidence>
<dbReference type="AlphaFoldDB" id="A0A1K1LTB6"/>
<reference evidence="4 5" key="1">
    <citation type="submission" date="2016-11" db="EMBL/GenBank/DDBJ databases">
        <authorList>
            <person name="Jaros S."/>
            <person name="Januszkiewicz K."/>
            <person name="Wedrychowicz H."/>
        </authorList>
    </citation>
    <scope>NUCLEOTIDE SEQUENCE [LARGE SCALE GENOMIC DNA]</scope>
    <source>
        <strain evidence="4 5">YL228</strain>
    </source>
</reference>
<feature type="chain" id="PRO_5039691387" description="Dockerin domain-containing protein" evidence="2">
    <location>
        <begin position="29"/>
        <end position="327"/>
    </location>
</feature>
<organism evidence="4 5">
    <name type="scientific">Ruminococcus flavefaciens</name>
    <dbReference type="NCBI Taxonomy" id="1265"/>
    <lineage>
        <taxon>Bacteria</taxon>
        <taxon>Bacillati</taxon>
        <taxon>Bacillota</taxon>
        <taxon>Clostridia</taxon>
        <taxon>Eubacteriales</taxon>
        <taxon>Oscillospiraceae</taxon>
        <taxon>Ruminococcus</taxon>
    </lineage>
</organism>
<evidence type="ECO:0000256" key="1">
    <source>
        <dbReference type="SAM" id="MobiDB-lite"/>
    </source>
</evidence>
<dbReference type="RefSeq" id="WP_072299125.1">
    <property type="nucleotide sequence ID" value="NZ_FPIP01000001.1"/>
</dbReference>
<name>A0A1K1LTB6_RUMFL</name>
<feature type="domain" description="Dockerin" evidence="3">
    <location>
        <begin position="238"/>
        <end position="311"/>
    </location>
</feature>
<evidence type="ECO:0000256" key="2">
    <source>
        <dbReference type="SAM" id="SignalP"/>
    </source>
</evidence>
<dbReference type="InterPro" id="IPR016134">
    <property type="entry name" value="Dockerin_dom"/>
</dbReference>
<dbReference type="GO" id="GO:0000272">
    <property type="term" value="P:polysaccharide catabolic process"/>
    <property type="evidence" value="ECO:0007669"/>
    <property type="project" value="InterPro"/>
</dbReference>
<dbReference type="PROSITE" id="PS51766">
    <property type="entry name" value="DOCKERIN"/>
    <property type="match status" value="1"/>
</dbReference>
<accession>A0A1K1LTB6</accession>
<sequence length="327" mass="35492">MNIKSIVSAVISAVFVSAAGLAVFTAGSATTNSGTNAIAATTVNTTKSSGTTTSLTTETTTATTEPTTEPTTLKTYIIKFLDFDGKLMKTVEVEEGDPINYKSVDTSSLHKHLGVNTEQDFYAWDITPSFADNDYTIHALSQTATITFKNSPKKYRYFSTKGNVILDGLEVSVKKTVQKPEKDKNGNYITEENVVDISASCKASPSSLSEAFAKSDKATITVYPLGDTKSLCQFDIVCYRDLGDVNEDGYINSVDASAVLNAYANMAASKNYTVSDKFIKLADVNMDGAVNARDASYILNYYAKTSTSKEFMDWESFLDYDKILGTK</sequence>
<proteinExistence type="predicted"/>
<feature type="region of interest" description="Disordered" evidence="1">
    <location>
        <begin position="47"/>
        <end position="68"/>
    </location>
</feature>
<keyword evidence="2" id="KW-0732">Signal</keyword>
<feature type="signal peptide" evidence="2">
    <location>
        <begin position="1"/>
        <end position="28"/>
    </location>
</feature>
<evidence type="ECO:0000313" key="4">
    <source>
        <dbReference type="EMBL" id="SFW14107.1"/>
    </source>
</evidence>
<gene>
    <name evidence="4" type="ORF">SAMN02910280_0735</name>
</gene>
<evidence type="ECO:0000259" key="3">
    <source>
        <dbReference type="PROSITE" id="PS51766"/>
    </source>
</evidence>
<dbReference type="InterPro" id="IPR036439">
    <property type="entry name" value="Dockerin_dom_sf"/>
</dbReference>
<dbReference type="SUPFAM" id="SSF63446">
    <property type="entry name" value="Type I dockerin domain"/>
    <property type="match status" value="1"/>
</dbReference>
<dbReference type="Proteomes" id="UP000183461">
    <property type="component" value="Unassembled WGS sequence"/>
</dbReference>
<dbReference type="Pfam" id="PF00404">
    <property type="entry name" value="Dockerin_1"/>
    <property type="match status" value="1"/>
</dbReference>